<keyword evidence="7" id="KW-0325">Glycoprotein</keyword>
<keyword evidence="3" id="KW-0732">Signal</keyword>
<evidence type="ECO:0000256" key="7">
    <source>
        <dbReference type="ARBA" id="ARBA00023180"/>
    </source>
</evidence>
<dbReference type="GO" id="GO:0009617">
    <property type="term" value="P:response to bacterium"/>
    <property type="evidence" value="ECO:0007669"/>
    <property type="project" value="TreeGrafter"/>
</dbReference>
<dbReference type="InterPro" id="IPR013783">
    <property type="entry name" value="Ig-like_fold"/>
</dbReference>
<gene>
    <name evidence="10" type="ORF">IRJ41_011812</name>
</gene>
<dbReference type="PANTHER" id="PTHR19433">
    <property type="entry name" value="T-CELL RECEPTOR ALPHA CHAIN V REGION-RELATED"/>
    <property type="match status" value="1"/>
</dbReference>
<evidence type="ECO:0000256" key="6">
    <source>
        <dbReference type="ARBA" id="ARBA00023157"/>
    </source>
</evidence>
<dbReference type="EMBL" id="JAFHDT010000004">
    <property type="protein sequence ID" value="KAI7811221.1"/>
    <property type="molecule type" value="Genomic_DNA"/>
</dbReference>
<accession>A0A9W7WZK0</accession>
<organism evidence="10 11">
    <name type="scientific">Triplophysa rosa</name>
    <name type="common">Cave loach</name>
    <dbReference type="NCBI Taxonomy" id="992332"/>
    <lineage>
        <taxon>Eukaryota</taxon>
        <taxon>Metazoa</taxon>
        <taxon>Chordata</taxon>
        <taxon>Craniata</taxon>
        <taxon>Vertebrata</taxon>
        <taxon>Euteleostomi</taxon>
        <taxon>Actinopterygii</taxon>
        <taxon>Neopterygii</taxon>
        <taxon>Teleostei</taxon>
        <taxon>Ostariophysi</taxon>
        <taxon>Cypriniformes</taxon>
        <taxon>Nemacheilidae</taxon>
        <taxon>Triplophysa</taxon>
    </lineage>
</organism>
<dbReference type="InterPro" id="IPR007110">
    <property type="entry name" value="Ig-like_dom"/>
</dbReference>
<comment type="subcellular location">
    <subcellularLocation>
        <location evidence="1">Cell membrane</location>
    </subcellularLocation>
</comment>
<keyword evidence="6" id="KW-1015">Disulfide bond</keyword>
<dbReference type="Pfam" id="PF07686">
    <property type="entry name" value="V-set"/>
    <property type="match status" value="1"/>
</dbReference>
<dbReference type="InterPro" id="IPR003599">
    <property type="entry name" value="Ig_sub"/>
</dbReference>
<keyword evidence="11" id="KW-1185">Reference proteome</keyword>
<sequence>MERSRVTVTALIYGLLFSQREIYGAEIEVSPGDNITLICDCPLTHGYNIAWIRNCSHEHQPPLIIDHLIMDETNFPRFSFLKNSNMNSFDLHITNITVSDLGLYYCAEYKRQFNGIMYTYHYGNRTTRLSLAGKKNFVTACSGPSSTVSPSLVSDCFLCWTLLFSVCPVCVLFSSICVYCLCQKKTTGGGTDHRENVKTRNIPEGDDDDEVCYASLDVTTRRPKRLKKKQPQSSDFSTYAPVRTDTVQNF</sequence>
<dbReference type="Proteomes" id="UP001059041">
    <property type="component" value="Linkage Group LG4"/>
</dbReference>
<proteinExistence type="predicted"/>
<keyword evidence="8" id="KW-1133">Transmembrane helix</keyword>
<evidence type="ECO:0000256" key="3">
    <source>
        <dbReference type="ARBA" id="ARBA00022729"/>
    </source>
</evidence>
<evidence type="ECO:0000259" key="9">
    <source>
        <dbReference type="PROSITE" id="PS50835"/>
    </source>
</evidence>
<evidence type="ECO:0000313" key="11">
    <source>
        <dbReference type="Proteomes" id="UP001059041"/>
    </source>
</evidence>
<dbReference type="PANTHER" id="PTHR19433:SF111">
    <property type="entry name" value="T CELL RECEPTOR ALPHA VARIABLE 4"/>
    <property type="match status" value="1"/>
</dbReference>
<evidence type="ECO:0000256" key="5">
    <source>
        <dbReference type="ARBA" id="ARBA00023136"/>
    </source>
</evidence>
<keyword evidence="8" id="KW-0812">Transmembrane</keyword>
<evidence type="ECO:0000256" key="8">
    <source>
        <dbReference type="SAM" id="Phobius"/>
    </source>
</evidence>
<dbReference type="Gene3D" id="2.60.40.10">
    <property type="entry name" value="Immunoglobulins"/>
    <property type="match status" value="1"/>
</dbReference>
<dbReference type="SMART" id="SM00409">
    <property type="entry name" value="IG"/>
    <property type="match status" value="1"/>
</dbReference>
<dbReference type="InterPro" id="IPR052051">
    <property type="entry name" value="TCR_complex_component"/>
</dbReference>
<dbReference type="GO" id="GO:0002376">
    <property type="term" value="P:immune system process"/>
    <property type="evidence" value="ECO:0007669"/>
    <property type="project" value="UniProtKB-KW"/>
</dbReference>
<evidence type="ECO:0000256" key="2">
    <source>
        <dbReference type="ARBA" id="ARBA00022475"/>
    </source>
</evidence>
<keyword evidence="5 8" id="KW-0472">Membrane</keyword>
<dbReference type="GO" id="GO:0005886">
    <property type="term" value="C:plasma membrane"/>
    <property type="evidence" value="ECO:0007669"/>
    <property type="project" value="UniProtKB-SubCell"/>
</dbReference>
<dbReference type="SUPFAM" id="SSF48726">
    <property type="entry name" value="Immunoglobulin"/>
    <property type="match status" value="1"/>
</dbReference>
<evidence type="ECO:0000313" key="10">
    <source>
        <dbReference type="EMBL" id="KAI7811221.1"/>
    </source>
</evidence>
<dbReference type="InterPro" id="IPR036179">
    <property type="entry name" value="Ig-like_dom_sf"/>
</dbReference>
<evidence type="ECO:0000256" key="1">
    <source>
        <dbReference type="ARBA" id="ARBA00004236"/>
    </source>
</evidence>
<keyword evidence="4" id="KW-0391">Immunity</keyword>
<keyword evidence="2" id="KW-1003">Cell membrane</keyword>
<comment type="caution">
    <text evidence="10">The sequence shown here is derived from an EMBL/GenBank/DDBJ whole genome shotgun (WGS) entry which is preliminary data.</text>
</comment>
<feature type="transmembrane region" description="Helical" evidence="8">
    <location>
        <begin position="160"/>
        <end position="182"/>
    </location>
</feature>
<dbReference type="InterPro" id="IPR013106">
    <property type="entry name" value="Ig_V-set"/>
</dbReference>
<reference evidence="10" key="1">
    <citation type="submission" date="2021-02" db="EMBL/GenBank/DDBJ databases">
        <title>Comparative genomics reveals that relaxation of natural selection precedes convergent phenotypic evolution of cavefish.</title>
        <authorList>
            <person name="Peng Z."/>
        </authorList>
    </citation>
    <scope>NUCLEOTIDE SEQUENCE</scope>
    <source>
        <tissue evidence="10">Muscle</tissue>
    </source>
</reference>
<evidence type="ECO:0000256" key="4">
    <source>
        <dbReference type="ARBA" id="ARBA00022859"/>
    </source>
</evidence>
<dbReference type="AlphaFoldDB" id="A0A9W7WZK0"/>
<name>A0A9W7WZK0_TRIRA</name>
<feature type="domain" description="Ig-like" evidence="9">
    <location>
        <begin position="4"/>
        <end position="106"/>
    </location>
</feature>
<protein>
    <recommendedName>
        <fullName evidence="9">Ig-like domain-containing protein</fullName>
    </recommendedName>
</protein>
<dbReference type="PROSITE" id="PS50835">
    <property type="entry name" value="IG_LIKE"/>
    <property type="match status" value="1"/>
</dbReference>